<organism evidence="2 4">
    <name type="scientific">Lingula anatina</name>
    <name type="common">Brachiopod</name>
    <name type="synonym">Lingula unguis</name>
    <dbReference type="NCBI Taxonomy" id="7574"/>
    <lineage>
        <taxon>Eukaryota</taxon>
        <taxon>Metazoa</taxon>
        <taxon>Spiralia</taxon>
        <taxon>Lophotrochozoa</taxon>
        <taxon>Brachiopoda</taxon>
        <taxon>Linguliformea</taxon>
        <taxon>Lingulata</taxon>
        <taxon>Lingulida</taxon>
        <taxon>Linguloidea</taxon>
        <taxon>Lingulidae</taxon>
        <taxon>Lingula</taxon>
    </lineage>
</organism>
<dbReference type="RefSeq" id="XP_013402604.1">
    <property type="nucleotide sequence ID" value="XM_013547150.1"/>
</dbReference>
<protein>
    <submittedName>
        <fullName evidence="3 4">Pollen-specific leucine-rich repeat extensin-like protein 2</fullName>
    </submittedName>
</protein>
<feature type="region of interest" description="Disordered" evidence="1">
    <location>
        <begin position="302"/>
        <end position="325"/>
    </location>
</feature>
<dbReference type="AlphaFoldDB" id="A0A1S3IXA9"/>
<dbReference type="GeneID" id="106168183"/>
<dbReference type="OrthoDB" id="9836384at2759"/>
<sequence length="325" mass="35955">MAVTSPVQHEGFGNLDEFDQPSPLRSAYCSQMTEDEYEEQTATETEKALRELIQHLKSDPVTYHKILKKKKQEEIENSGVFSYLKCKLFMAVQGENYVENMITEEESKQKLNELTCGMEKAFEYAQEAKGRRFSKRIAARKSKRASLNDENTPTGKKSFPPPPCVPPPPPPASIPPPPPPPPPSQNPMFLIQQPTPRRPLTPLTDRLNIQTPLKSTVTNLKESSRLAGSTTSLSSIHSELLSVGSNPMKRLRATGVKSPGGTPLNNLKQVSNDSGADLNCTPSRDSLHRAFVTIMKQKFRNVRTPSPSPNSLCTSVVSPVNTFSP</sequence>
<dbReference type="KEGG" id="lak:106168183"/>
<dbReference type="Proteomes" id="UP000085678">
    <property type="component" value="Unplaced"/>
</dbReference>
<feature type="region of interest" description="Disordered" evidence="1">
    <location>
        <begin position="1"/>
        <end position="24"/>
    </location>
</feature>
<evidence type="ECO:0000313" key="6">
    <source>
        <dbReference type="RefSeq" id="XP_013402603.1"/>
    </source>
</evidence>
<dbReference type="PANTHER" id="PTHR36867:SF1">
    <property type="entry name" value="RIKEN CDNA 2610318N02 GENE"/>
    <property type="match status" value="1"/>
</dbReference>
<evidence type="ECO:0000256" key="1">
    <source>
        <dbReference type="SAM" id="MobiDB-lite"/>
    </source>
</evidence>
<dbReference type="RefSeq" id="XP_013402601.1">
    <property type="nucleotide sequence ID" value="XM_013547147.1"/>
</dbReference>
<feature type="compositionally biased region" description="Polar residues" evidence="1">
    <location>
        <begin position="303"/>
        <end position="325"/>
    </location>
</feature>
<dbReference type="RefSeq" id="XP_013402603.1">
    <property type="nucleotide sequence ID" value="XM_013547149.1"/>
</dbReference>
<dbReference type="STRING" id="7574.A0A1S3IXA9"/>
<proteinExistence type="predicted"/>
<gene>
    <name evidence="3 4 5 6 7" type="primary">LOC106168183</name>
</gene>
<dbReference type="PANTHER" id="PTHR36867">
    <property type="entry name" value="MCG131172, ISOFORM CRA_A"/>
    <property type="match status" value="1"/>
</dbReference>
<feature type="compositionally biased region" description="Basic residues" evidence="1">
    <location>
        <begin position="132"/>
        <end position="144"/>
    </location>
</feature>
<evidence type="ECO:0000313" key="7">
    <source>
        <dbReference type="RefSeq" id="XP_013402604.1"/>
    </source>
</evidence>
<evidence type="ECO:0000313" key="4">
    <source>
        <dbReference type="RefSeq" id="XP_013402601.1"/>
    </source>
</evidence>
<evidence type="ECO:0000313" key="2">
    <source>
        <dbReference type="Proteomes" id="UP000085678"/>
    </source>
</evidence>
<feature type="region of interest" description="Disordered" evidence="1">
    <location>
        <begin position="132"/>
        <end position="192"/>
    </location>
</feature>
<dbReference type="CDD" id="cd22265">
    <property type="entry name" value="UDM1_RNF168"/>
    <property type="match status" value="1"/>
</dbReference>
<feature type="compositionally biased region" description="Pro residues" evidence="1">
    <location>
        <begin position="159"/>
        <end position="185"/>
    </location>
</feature>
<accession>A0A1S3IXA9</accession>
<name>A0A1S3IXA9_LINAN</name>
<keyword evidence="2" id="KW-1185">Reference proteome</keyword>
<dbReference type="RefSeq" id="XP_013402600.1">
    <property type="nucleotide sequence ID" value="XM_013547146.1"/>
</dbReference>
<dbReference type="RefSeq" id="XP_013402602.1">
    <property type="nucleotide sequence ID" value="XM_013547148.1"/>
</dbReference>
<evidence type="ECO:0000313" key="3">
    <source>
        <dbReference type="RefSeq" id="XP_013402600.1"/>
    </source>
</evidence>
<evidence type="ECO:0000313" key="5">
    <source>
        <dbReference type="RefSeq" id="XP_013402602.1"/>
    </source>
</evidence>
<reference evidence="3 4" key="1">
    <citation type="submission" date="2025-04" db="UniProtKB">
        <authorList>
            <consortium name="RefSeq"/>
        </authorList>
    </citation>
    <scope>IDENTIFICATION</scope>
    <source>
        <tissue evidence="3 4">Gonads</tissue>
    </source>
</reference>